<name>A0ABY5FIX5_9ACTN</name>
<accession>A0ABY5FIX5</accession>
<dbReference type="Proteomes" id="UP001058236">
    <property type="component" value="Plasmid unnamed"/>
</dbReference>
<gene>
    <name evidence="2" type="ORF">NLU04_34585</name>
</gene>
<protein>
    <submittedName>
        <fullName evidence="2">Uncharacterized protein</fullName>
    </submittedName>
</protein>
<proteinExistence type="predicted"/>
<feature type="chain" id="PRO_5046958306" evidence="1">
    <location>
        <begin position="33"/>
        <end position="156"/>
    </location>
</feature>
<feature type="signal peptide" evidence="1">
    <location>
        <begin position="1"/>
        <end position="32"/>
    </location>
</feature>
<dbReference type="EMBL" id="CP101398">
    <property type="protein sequence ID" value="UTR83639.1"/>
    <property type="molecule type" value="Genomic_DNA"/>
</dbReference>
<keyword evidence="1" id="KW-0732">Signal</keyword>
<geneLocation type="plasmid" evidence="2 3">
    <name>unnamed</name>
</geneLocation>
<dbReference type="RefSeq" id="WP_255240314.1">
    <property type="nucleotide sequence ID" value="NZ_CP101398.1"/>
</dbReference>
<organism evidence="2 3">
    <name type="scientific">Streptomyces cavourensis</name>
    <dbReference type="NCBI Taxonomy" id="67258"/>
    <lineage>
        <taxon>Bacteria</taxon>
        <taxon>Bacillati</taxon>
        <taxon>Actinomycetota</taxon>
        <taxon>Actinomycetes</taxon>
        <taxon>Kitasatosporales</taxon>
        <taxon>Streptomycetaceae</taxon>
        <taxon>Streptomyces</taxon>
    </lineage>
</organism>
<evidence type="ECO:0000313" key="3">
    <source>
        <dbReference type="Proteomes" id="UP001058236"/>
    </source>
</evidence>
<reference evidence="2" key="1">
    <citation type="submission" date="2022-07" db="EMBL/GenBank/DDBJ databases">
        <title>Genomic of Streptomyces cavourensis F2.</title>
        <authorList>
            <person name="Hu S."/>
            <person name="Liang W."/>
        </authorList>
    </citation>
    <scope>NUCLEOTIDE SEQUENCE</scope>
    <source>
        <strain evidence="2">F2</strain>
        <plasmid evidence="2">unnamed</plasmid>
    </source>
</reference>
<evidence type="ECO:0000313" key="2">
    <source>
        <dbReference type="EMBL" id="UTR83639.1"/>
    </source>
</evidence>
<evidence type="ECO:0000256" key="1">
    <source>
        <dbReference type="SAM" id="SignalP"/>
    </source>
</evidence>
<keyword evidence="3" id="KW-1185">Reference proteome</keyword>
<sequence length="156" mass="16141">MKNRVRRSMITLTTAVMMSAAGVVSTASPAVAAPKVSFSSTGERADGSRYISIGIDGAHAGFVMWAANPSSTEWSDKGDTLIVRDSRTDGMAISANVVQSGSGSTYLLSASTSGLKAPALVKRTKNAPEGKKLLVRPCVTKGSSIVACGPYYSIHA</sequence>
<keyword evidence="2" id="KW-0614">Plasmid</keyword>